<organism evidence="1 2">
    <name type="scientific">Mycolicibacterium farcinogenes</name>
    <name type="common">Mycobacterium farcinogenes</name>
    <dbReference type="NCBI Taxonomy" id="1802"/>
    <lineage>
        <taxon>Bacteria</taxon>
        <taxon>Bacillati</taxon>
        <taxon>Actinomycetota</taxon>
        <taxon>Actinomycetes</taxon>
        <taxon>Mycobacteriales</taxon>
        <taxon>Mycobacteriaceae</taxon>
        <taxon>Mycolicibacterium</taxon>
    </lineage>
</organism>
<dbReference type="EMBL" id="CP081674">
    <property type="protein sequence ID" value="QZH69466.1"/>
    <property type="molecule type" value="Genomic_DNA"/>
</dbReference>
<dbReference type="Proteomes" id="UP000825598">
    <property type="component" value="Plasmid unnamed1"/>
</dbReference>
<proteinExistence type="predicted"/>
<evidence type="ECO:0000313" key="1">
    <source>
        <dbReference type="EMBL" id="QZH69466.1"/>
    </source>
</evidence>
<keyword evidence="1" id="KW-0614">Plasmid</keyword>
<geneLocation type="plasmid" evidence="1 2">
    <name>unnamed1</name>
</geneLocation>
<sequence>MVVADETDQSDASERRWKFNWVWAAGLALALGAGAWLAWSIELLQTQPLTDTKSLDELVYQSLDETQVRVGTRCFDSVEERNAAWLRILVDIDRQTWAEREGVVEREGASAAAGTWGPPDGIPELRAAKNDDIPRGMFTDPDLCFVVSDGKESSDTAAG</sequence>
<keyword evidence="2" id="KW-1185">Reference proteome</keyword>
<accession>A0ACD1FQW9</accession>
<evidence type="ECO:0000313" key="2">
    <source>
        <dbReference type="Proteomes" id="UP000825598"/>
    </source>
</evidence>
<name>A0ACD1FQW9_MYCFR</name>
<protein>
    <submittedName>
        <fullName evidence="1">Uncharacterized protein</fullName>
    </submittedName>
</protein>
<reference evidence="1" key="1">
    <citation type="submission" date="2021-07" db="EMBL/GenBank/DDBJ databases">
        <title>Complete Genome Sequences of Mycobacterium farcinogenes Isolated from Clinical Specimens from Patients in Thailand.</title>
        <authorList>
            <person name="Sodsai P."/>
        </authorList>
    </citation>
    <scope>NUCLEOTIDE SEQUENCE</scope>
    <source>
        <strain evidence="1">BKK/CU-MFGFA-001</strain>
    </source>
</reference>
<gene>
    <name evidence="1" type="ORF">K6L26_30505</name>
</gene>